<accession>A0AAV1E6V5</accession>
<evidence type="ECO:0000313" key="1">
    <source>
        <dbReference type="EMBL" id="CAI9114940.1"/>
    </source>
</evidence>
<organism evidence="1 2">
    <name type="scientific">Oldenlandia corymbosa var. corymbosa</name>
    <dbReference type="NCBI Taxonomy" id="529605"/>
    <lineage>
        <taxon>Eukaryota</taxon>
        <taxon>Viridiplantae</taxon>
        <taxon>Streptophyta</taxon>
        <taxon>Embryophyta</taxon>
        <taxon>Tracheophyta</taxon>
        <taxon>Spermatophyta</taxon>
        <taxon>Magnoliopsida</taxon>
        <taxon>eudicotyledons</taxon>
        <taxon>Gunneridae</taxon>
        <taxon>Pentapetalae</taxon>
        <taxon>asterids</taxon>
        <taxon>lamiids</taxon>
        <taxon>Gentianales</taxon>
        <taxon>Rubiaceae</taxon>
        <taxon>Rubioideae</taxon>
        <taxon>Spermacoceae</taxon>
        <taxon>Hedyotis-Oldenlandia complex</taxon>
        <taxon>Oldenlandia</taxon>
    </lineage>
</organism>
<sequence>MVRRYANAGAYAARSYQALRETHIQKNLAGVRRSIIVEKLAPLEPIFVADYNLKKNMMRVEAHPLLFQKMQAIQQSKSHIEEEFETSSSLFPDWSSNVLMLVALVECGTFALGSFQKLQSIPDTSTHFLRHFAGDYTIKESIGVEHMETEMGMLRGLIEEANKVCNEGIESVSNE</sequence>
<protein>
    <submittedName>
        <fullName evidence="1">OLC1v1015765C1</fullName>
    </submittedName>
</protein>
<evidence type="ECO:0000313" key="2">
    <source>
        <dbReference type="Proteomes" id="UP001161247"/>
    </source>
</evidence>
<name>A0AAV1E6V5_OLDCO</name>
<dbReference type="AlphaFoldDB" id="A0AAV1E6V5"/>
<dbReference type="Proteomes" id="UP001161247">
    <property type="component" value="Chromosome 8"/>
</dbReference>
<dbReference type="EMBL" id="OX459125">
    <property type="protein sequence ID" value="CAI9114940.1"/>
    <property type="molecule type" value="Genomic_DNA"/>
</dbReference>
<keyword evidence="2" id="KW-1185">Reference proteome</keyword>
<gene>
    <name evidence="1" type="ORF">OLC1_LOCUS21557</name>
</gene>
<proteinExistence type="predicted"/>
<reference evidence="1" key="1">
    <citation type="submission" date="2023-03" db="EMBL/GenBank/DDBJ databases">
        <authorList>
            <person name="Julca I."/>
        </authorList>
    </citation>
    <scope>NUCLEOTIDE SEQUENCE</scope>
</reference>